<dbReference type="InterPro" id="IPR011055">
    <property type="entry name" value="Dup_hybrid_motif"/>
</dbReference>
<reference evidence="5" key="1">
    <citation type="journal article" date="2021" name="PeerJ">
        <title>Extensive microbial diversity within the chicken gut microbiome revealed by metagenomics and culture.</title>
        <authorList>
            <person name="Gilroy R."/>
            <person name="Ravi A."/>
            <person name="Getino M."/>
            <person name="Pursley I."/>
            <person name="Horton D.L."/>
            <person name="Alikhan N.F."/>
            <person name="Baker D."/>
            <person name="Gharbi K."/>
            <person name="Hall N."/>
            <person name="Watson M."/>
            <person name="Adriaenssens E.M."/>
            <person name="Foster-Nyarko E."/>
            <person name="Jarju S."/>
            <person name="Secka A."/>
            <person name="Antonio M."/>
            <person name="Oren A."/>
            <person name="Chaudhuri R.R."/>
            <person name="La Ragione R."/>
            <person name="Hildebrand F."/>
            <person name="Pallen M.J."/>
        </authorList>
    </citation>
    <scope>NUCLEOTIDE SEQUENCE</scope>
    <source>
        <strain evidence="5">ChiBcec8-13705</strain>
    </source>
</reference>
<sequence length="618" mass="68563">MKPSPLEDKPKHRNTGASRWQVLMDQLSIQRTVRSWRRRTRKQARRHKLSRLIERLPHARLIGDILYQIGFWFEYMLICAGRSVMKTCRAVAMQAGRLMLLILRPFLLGIITLWTDLTEPFRRFRSGMRHIGELSEVLPTESDREIRKEKFRYFRRGTKLYLPVALNALSYLLPVAACAALVYIVHNQLNNQYILEVQVGGETVGFVSSEQVFENASDDVQNRINTAKSVMEASGNTTTDDQWSIEPSYTLTVGTQTMTEGEVANAILSTTSAEVTEGTAVYVDGNLQFILNDGDHLRAYLEAIKAPYEQSSDSDARVSFVHDISLVDGVYLQNSLTTYEEVLRALNEGGGTQTYTASAGDTVQTVLDASGVSWDSLAALNPELTDTEQELEEGQQVITGVASPDLLQVKVIVRDSYTSEIPYDTVETESSDYDFGETVVTTEGQNGLQEITQDLTYIDGTLTEISTVSVETLIEPVTEYITRGTHLQSGMTASYGTGEWMWPVPQYTYVSRWMSSYHNGADICAPYGTPIYASDSGEVVTAGSHWSYGNYVVIDHGNGWTTLYGHMSALGCSVGQAVERGDIIGYVGSTGVSTGNHCHFEMRHNGALVSAQSFFSGM</sequence>
<comment type="caution">
    <text evidence="5">The sequence shown here is derived from an EMBL/GenBank/DDBJ whole genome shotgun (WGS) entry which is preliminary data.</text>
</comment>
<dbReference type="Gene3D" id="2.70.70.10">
    <property type="entry name" value="Glucose Permease (Domain IIA)"/>
    <property type="match status" value="1"/>
</dbReference>
<dbReference type="AlphaFoldDB" id="A0A9D2S1Y6"/>
<keyword evidence="2" id="KW-0812">Transmembrane</keyword>
<feature type="transmembrane region" description="Helical" evidence="2">
    <location>
        <begin position="65"/>
        <end position="85"/>
    </location>
</feature>
<feature type="transmembrane region" description="Helical" evidence="2">
    <location>
        <begin position="97"/>
        <end position="115"/>
    </location>
</feature>
<gene>
    <name evidence="5" type="ORF">H9945_00320</name>
</gene>
<feature type="domain" description="LysM" evidence="4">
    <location>
        <begin position="353"/>
        <end position="399"/>
    </location>
</feature>
<evidence type="ECO:0000259" key="4">
    <source>
        <dbReference type="PROSITE" id="PS51782"/>
    </source>
</evidence>
<dbReference type="SUPFAM" id="SSF51261">
    <property type="entry name" value="Duplicated hybrid motif"/>
    <property type="match status" value="1"/>
</dbReference>
<feature type="transmembrane region" description="Helical" evidence="2">
    <location>
        <begin position="160"/>
        <end position="185"/>
    </location>
</feature>
<dbReference type="InterPro" id="IPR011098">
    <property type="entry name" value="G5_dom"/>
</dbReference>
<evidence type="ECO:0000256" key="2">
    <source>
        <dbReference type="SAM" id="Phobius"/>
    </source>
</evidence>
<dbReference type="PANTHER" id="PTHR21666:SF289">
    <property type="entry name" value="L-ALA--D-GLU ENDOPEPTIDASE"/>
    <property type="match status" value="1"/>
</dbReference>
<dbReference type="GO" id="GO:0004222">
    <property type="term" value="F:metalloendopeptidase activity"/>
    <property type="evidence" value="ECO:0007669"/>
    <property type="project" value="TreeGrafter"/>
</dbReference>
<reference evidence="5" key="2">
    <citation type="submission" date="2021-04" db="EMBL/GenBank/DDBJ databases">
        <authorList>
            <person name="Gilroy R."/>
        </authorList>
    </citation>
    <scope>NUCLEOTIDE SEQUENCE</scope>
    <source>
        <strain evidence="5">ChiBcec8-13705</strain>
    </source>
</reference>
<protein>
    <submittedName>
        <fullName evidence="5">M23 family metallopeptidase</fullName>
    </submittedName>
</protein>
<keyword evidence="2" id="KW-1133">Transmembrane helix</keyword>
<dbReference type="PROSITE" id="PS51782">
    <property type="entry name" value="LYSM"/>
    <property type="match status" value="1"/>
</dbReference>
<dbReference type="SMART" id="SM01208">
    <property type="entry name" value="G5"/>
    <property type="match status" value="1"/>
</dbReference>
<dbReference type="Pfam" id="PF01551">
    <property type="entry name" value="Peptidase_M23"/>
    <property type="match status" value="1"/>
</dbReference>
<dbReference type="PANTHER" id="PTHR21666">
    <property type="entry name" value="PEPTIDASE-RELATED"/>
    <property type="match status" value="1"/>
</dbReference>
<proteinExistence type="predicted"/>
<accession>A0A9D2S1Y6</accession>
<dbReference type="EMBL" id="DWYG01000003">
    <property type="protein sequence ID" value="HJB40922.1"/>
    <property type="molecule type" value="Genomic_DNA"/>
</dbReference>
<dbReference type="CDD" id="cd12797">
    <property type="entry name" value="M23_peptidase"/>
    <property type="match status" value="1"/>
</dbReference>
<feature type="domain" description="G5" evidence="3">
    <location>
        <begin position="406"/>
        <end position="487"/>
    </location>
</feature>
<dbReference type="InterPro" id="IPR036779">
    <property type="entry name" value="LysM_dom_sf"/>
</dbReference>
<dbReference type="Proteomes" id="UP000886803">
    <property type="component" value="Unassembled WGS sequence"/>
</dbReference>
<evidence type="ECO:0000313" key="5">
    <source>
        <dbReference type="EMBL" id="HJB40922.1"/>
    </source>
</evidence>
<dbReference type="Gene3D" id="2.20.230.10">
    <property type="entry name" value="Resuscitation-promoting factor rpfb"/>
    <property type="match status" value="1"/>
</dbReference>
<evidence type="ECO:0000259" key="3">
    <source>
        <dbReference type="PROSITE" id="PS51109"/>
    </source>
</evidence>
<dbReference type="InterPro" id="IPR016047">
    <property type="entry name" value="M23ase_b-sheet_dom"/>
</dbReference>
<keyword evidence="2" id="KW-0472">Membrane</keyword>
<dbReference type="InterPro" id="IPR050570">
    <property type="entry name" value="Cell_wall_metabolism_enzyme"/>
</dbReference>
<evidence type="ECO:0000313" key="6">
    <source>
        <dbReference type="Proteomes" id="UP000886803"/>
    </source>
</evidence>
<evidence type="ECO:0000256" key="1">
    <source>
        <dbReference type="ARBA" id="ARBA00022729"/>
    </source>
</evidence>
<organism evidence="5 6">
    <name type="scientific">Candidatus Gemmiger avicola</name>
    <dbReference type="NCBI Taxonomy" id="2838605"/>
    <lineage>
        <taxon>Bacteria</taxon>
        <taxon>Bacillati</taxon>
        <taxon>Bacillota</taxon>
        <taxon>Clostridia</taxon>
        <taxon>Eubacteriales</taxon>
        <taxon>Gemmiger</taxon>
    </lineage>
</organism>
<dbReference type="InterPro" id="IPR018392">
    <property type="entry name" value="LysM"/>
</dbReference>
<dbReference type="PROSITE" id="PS51109">
    <property type="entry name" value="G5"/>
    <property type="match status" value="1"/>
</dbReference>
<dbReference type="CDD" id="cd00118">
    <property type="entry name" value="LysM"/>
    <property type="match status" value="1"/>
</dbReference>
<keyword evidence="1" id="KW-0732">Signal</keyword>
<dbReference type="Gene3D" id="3.10.350.10">
    <property type="entry name" value="LysM domain"/>
    <property type="match status" value="1"/>
</dbReference>
<name>A0A9D2S1Y6_9FIRM</name>
<dbReference type="Pfam" id="PF07501">
    <property type="entry name" value="G5"/>
    <property type="match status" value="1"/>
</dbReference>